<feature type="transmembrane region" description="Helical" evidence="6">
    <location>
        <begin position="57"/>
        <end position="75"/>
    </location>
</feature>
<proteinExistence type="predicted"/>
<dbReference type="OrthoDB" id="9760364at2"/>
<protein>
    <submittedName>
        <fullName evidence="8">Putative cation-transporting ATPase F</fullName>
        <ecNumber evidence="8">3.6.3.-</ecNumber>
    </submittedName>
</protein>
<dbReference type="InterPro" id="IPR023298">
    <property type="entry name" value="ATPase_P-typ_TM_dom_sf"/>
</dbReference>
<comment type="subcellular location">
    <subcellularLocation>
        <location evidence="1">Membrane</location>
        <topology evidence="1">Multi-pass membrane protein</topology>
    </subcellularLocation>
</comment>
<feature type="transmembrane region" description="Helical" evidence="6">
    <location>
        <begin position="608"/>
        <end position="630"/>
    </location>
</feature>
<dbReference type="InterPro" id="IPR044492">
    <property type="entry name" value="P_typ_ATPase_HD_dom"/>
</dbReference>
<dbReference type="InterPro" id="IPR018303">
    <property type="entry name" value="ATPase_P-typ_P_site"/>
</dbReference>
<feature type="transmembrane region" description="Helical" evidence="6">
    <location>
        <begin position="732"/>
        <end position="753"/>
    </location>
</feature>
<dbReference type="CDD" id="cd02609">
    <property type="entry name" value="P-type_ATPase"/>
    <property type="match status" value="1"/>
</dbReference>
<keyword evidence="4 6" id="KW-1133">Transmembrane helix</keyword>
<feature type="transmembrane region" description="Helical" evidence="6">
    <location>
        <begin position="707"/>
        <end position="725"/>
    </location>
</feature>
<feature type="transmembrane region" description="Helical" evidence="6">
    <location>
        <begin position="270"/>
        <end position="290"/>
    </location>
</feature>
<evidence type="ECO:0000313" key="8">
    <source>
        <dbReference type="EMBL" id="PRR82135.1"/>
    </source>
</evidence>
<sequence length="801" mass="87676">MECINIKTNKIRDTFNIKEEIYGLTDKDVEIRISRGQVNKIPTPPSRTLGQMIRANFFNVFNSLNLILATIVILAGSPKNAIFAGIIVVNSIMGVAQELNARKTLEKLSVLSMAHAKVLRSGKEIEVSIEELVIDDVVCLCCGNQILADCKVLYADELEVDESMLTGESDPVYKKEGQEILSGSFIITGEGYAKVNKVGSNTYSSKLADEAREFKAVNSELQNSISKIIKLLLILIVPLGGALTATQILLVHSGWRDAAIGTVSGIVGMIPEGLVLLTSATFIVSVVRLAKYDTLVQQLSATEVLARVDVLCVDKTGTITEGTFNLDEVVVLGCRDKKEIDLVLGTLVHNLPSKNPTQKAILEKYEDNPDITIIEKVPFSSKRKWGGIIMKGYGAWVMGAPEVLLGDRYKEFSEIIEKDAAEGKRVLLLGKVNQLSLKEGLTETIQEAALILIEDVIRKDAPKVLKYFKEEGVHLKVISGDNPVTVSAVARRAGMEGYDRYVDARTLPKDIKELKDVVDNYTVFGRVTPHQKRDIIKALQSKGHTVAMTGDGVNDVLALKEADCGIAMANGSEATKAVAQLVLLKSNFEALPKIVAEGRKQINNLERVAELFLSKTVFFVGLSLVFSIMLLPYPILPIQAALVGSCAIGIPSFFLALEPSTGRVRSGFLKRILTVSIPNGIIMVGFTTVAFVTTHLAGASLRHCRSVALLVFLGVSLVVLIRVAFPITRFKLFLVVAMIACSVLCFTTPIGRMVFSLTRISFKEWILVAAFTAASWPMITICVRLIRKFFKRNNKISRYIA</sequence>
<dbReference type="SUPFAM" id="SSF81665">
    <property type="entry name" value="Calcium ATPase, transmembrane domain M"/>
    <property type="match status" value="1"/>
</dbReference>
<dbReference type="InterPro" id="IPR023299">
    <property type="entry name" value="ATPase_P-typ_cyto_dom_N"/>
</dbReference>
<dbReference type="PRINTS" id="PR00119">
    <property type="entry name" value="CATATPASE"/>
</dbReference>
<comment type="caution">
    <text evidence="8">The sequence shown here is derived from an EMBL/GenBank/DDBJ whole genome shotgun (WGS) entry which is preliminary data.</text>
</comment>
<dbReference type="Pfam" id="PF00122">
    <property type="entry name" value="E1-E2_ATPase"/>
    <property type="match status" value="1"/>
</dbReference>
<feature type="domain" description="P-type ATPase A" evidence="7">
    <location>
        <begin position="112"/>
        <end position="210"/>
    </location>
</feature>
<evidence type="ECO:0000256" key="5">
    <source>
        <dbReference type="ARBA" id="ARBA00023136"/>
    </source>
</evidence>
<dbReference type="InterPro" id="IPR001757">
    <property type="entry name" value="P_typ_ATPase"/>
</dbReference>
<keyword evidence="5 6" id="KW-0472">Membrane</keyword>
<dbReference type="PANTHER" id="PTHR42861">
    <property type="entry name" value="CALCIUM-TRANSPORTING ATPASE"/>
    <property type="match status" value="1"/>
</dbReference>
<dbReference type="PROSITE" id="PS00154">
    <property type="entry name" value="ATPASE_E1_E2"/>
    <property type="match status" value="1"/>
</dbReference>
<keyword evidence="8" id="KW-0378">Hydrolase</keyword>
<feature type="transmembrane region" description="Helical" evidence="6">
    <location>
        <begin position="765"/>
        <end position="786"/>
    </location>
</feature>
<evidence type="ECO:0000256" key="4">
    <source>
        <dbReference type="ARBA" id="ARBA00022989"/>
    </source>
</evidence>
<dbReference type="InterPro" id="IPR023214">
    <property type="entry name" value="HAD_sf"/>
</dbReference>
<feature type="transmembrane region" description="Helical" evidence="6">
    <location>
        <begin position="677"/>
        <end position="701"/>
    </location>
</feature>
<dbReference type="SFLD" id="SFLDF00027">
    <property type="entry name" value="p-type_atpase"/>
    <property type="match status" value="1"/>
</dbReference>
<name>A0A2T0BE34_9CLOT</name>
<keyword evidence="2 6" id="KW-0812">Transmembrane</keyword>
<dbReference type="RefSeq" id="WP_106059908.1">
    <property type="nucleotide sequence ID" value="NZ_PVXQ01000019.1"/>
</dbReference>
<keyword evidence="3" id="KW-1278">Translocase</keyword>
<dbReference type="AlphaFoldDB" id="A0A2T0BE34"/>
<dbReference type="GO" id="GO:0016887">
    <property type="term" value="F:ATP hydrolysis activity"/>
    <property type="evidence" value="ECO:0007669"/>
    <property type="project" value="InterPro"/>
</dbReference>
<evidence type="ECO:0000256" key="6">
    <source>
        <dbReference type="SAM" id="Phobius"/>
    </source>
</evidence>
<dbReference type="SFLD" id="SFLDG00002">
    <property type="entry name" value="C1.7:_P-type_atpase_like"/>
    <property type="match status" value="1"/>
</dbReference>
<dbReference type="InterPro" id="IPR059000">
    <property type="entry name" value="ATPase_P-type_domA"/>
</dbReference>
<dbReference type="SUPFAM" id="SSF81660">
    <property type="entry name" value="Metal cation-transporting ATPase, ATP-binding domain N"/>
    <property type="match status" value="1"/>
</dbReference>
<dbReference type="InterPro" id="IPR008250">
    <property type="entry name" value="ATPase_P-typ_transduc_dom_A_sf"/>
</dbReference>
<dbReference type="PRINTS" id="PR00120">
    <property type="entry name" value="HATPASE"/>
</dbReference>
<dbReference type="Gene3D" id="1.20.1110.10">
    <property type="entry name" value="Calcium-transporting ATPase, transmembrane domain"/>
    <property type="match status" value="1"/>
</dbReference>
<dbReference type="NCBIfam" id="TIGR01494">
    <property type="entry name" value="ATPase_P-type"/>
    <property type="match status" value="2"/>
</dbReference>
<dbReference type="InterPro" id="IPR036412">
    <property type="entry name" value="HAD-like_sf"/>
</dbReference>
<evidence type="ECO:0000256" key="1">
    <source>
        <dbReference type="ARBA" id="ARBA00004141"/>
    </source>
</evidence>
<dbReference type="Proteomes" id="UP000239471">
    <property type="component" value="Unassembled WGS sequence"/>
</dbReference>
<dbReference type="Gene3D" id="3.40.1110.10">
    <property type="entry name" value="Calcium-transporting ATPase, cytoplasmic domain N"/>
    <property type="match status" value="1"/>
</dbReference>
<dbReference type="Gene3D" id="3.40.50.1000">
    <property type="entry name" value="HAD superfamily/HAD-like"/>
    <property type="match status" value="1"/>
</dbReference>
<gene>
    <name evidence="8" type="primary">ctpF</name>
    <name evidence="8" type="ORF">CLVI_19350</name>
</gene>
<evidence type="ECO:0000256" key="3">
    <source>
        <dbReference type="ARBA" id="ARBA00022967"/>
    </source>
</evidence>
<accession>A0A2T0BE34</accession>
<dbReference type="SUPFAM" id="SSF56784">
    <property type="entry name" value="HAD-like"/>
    <property type="match status" value="1"/>
</dbReference>
<dbReference type="SFLD" id="SFLDS00003">
    <property type="entry name" value="Haloacid_Dehalogenase"/>
    <property type="match status" value="1"/>
</dbReference>
<dbReference type="EC" id="3.6.3.-" evidence="8"/>
<dbReference type="GO" id="GO:0016020">
    <property type="term" value="C:membrane"/>
    <property type="evidence" value="ECO:0007669"/>
    <property type="project" value="UniProtKB-SubCell"/>
</dbReference>
<evidence type="ECO:0000256" key="2">
    <source>
        <dbReference type="ARBA" id="ARBA00022692"/>
    </source>
</evidence>
<evidence type="ECO:0000259" key="7">
    <source>
        <dbReference type="Pfam" id="PF00122"/>
    </source>
</evidence>
<dbReference type="Gene3D" id="2.70.150.10">
    <property type="entry name" value="Calcium-transporting ATPase, cytoplasmic transduction domain A"/>
    <property type="match status" value="1"/>
</dbReference>
<feature type="transmembrane region" description="Helical" evidence="6">
    <location>
        <begin position="231"/>
        <end position="250"/>
    </location>
</feature>
<feature type="transmembrane region" description="Helical" evidence="6">
    <location>
        <begin position="81"/>
        <end position="99"/>
    </location>
</feature>
<keyword evidence="9" id="KW-1185">Reference proteome</keyword>
<dbReference type="EMBL" id="PVXQ01000019">
    <property type="protein sequence ID" value="PRR82135.1"/>
    <property type="molecule type" value="Genomic_DNA"/>
</dbReference>
<dbReference type="GO" id="GO:0005524">
    <property type="term" value="F:ATP binding"/>
    <property type="evidence" value="ECO:0007669"/>
    <property type="project" value="InterPro"/>
</dbReference>
<dbReference type="Pfam" id="PF00702">
    <property type="entry name" value="Hydrolase"/>
    <property type="match status" value="1"/>
</dbReference>
<reference evidence="8 9" key="1">
    <citation type="submission" date="2018-03" db="EMBL/GenBank/DDBJ databases">
        <title>Genome sequence of Clostridium vincentii DSM 10228.</title>
        <authorList>
            <person name="Poehlein A."/>
            <person name="Daniel R."/>
        </authorList>
    </citation>
    <scope>NUCLEOTIDE SEQUENCE [LARGE SCALE GENOMIC DNA]</scope>
    <source>
        <strain evidence="8 9">DSM 10228</strain>
    </source>
</reference>
<evidence type="ECO:0000313" key="9">
    <source>
        <dbReference type="Proteomes" id="UP000239471"/>
    </source>
</evidence>
<feature type="transmembrane region" description="Helical" evidence="6">
    <location>
        <begin position="636"/>
        <end position="657"/>
    </location>
</feature>
<dbReference type="SUPFAM" id="SSF81653">
    <property type="entry name" value="Calcium ATPase, transduction domain A"/>
    <property type="match status" value="1"/>
</dbReference>
<organism evidence="8 9">
    <name type="scientific">Clostridium vincentii</name>
    <dbReference type="NCBI Taxonomy" id="52704"/>
    <lineage>
        <taxon>Bacteria</taxon>
        <taxon>Bacillati</taxon>
        <taxon>Bacillota</taxon>
        <taxon>Clostridia</taxon>
        <taxon>Eubacteriales</taxon>
        <taxon>Clostridiaceae</taxon>
        <taxon>Clostridium</taxon>
    </lineage>
</organism>